<evidence type="ECO:0000313" key="1">
    <source>
        <dbReference type="EMBL" id="TGM95205.1"/>
    </source>
</evidence>
<evidence type="ECO:0000313" key="2">
    <source>
        <dbReference type="Proteomes" id="UP000297241"/>
    </source>
</evidence>
<dbReference type="AlphaFoldDB" id="A0A4Z1AEW8"/>
<reference evidence="1" key="1">
    <citation type="journal article" date="2019" name="PLoS Negl. Trop. Dis.">
        <title>Revisiting the worldwide diversity of Leptospira species in the environment.</title>
        <authorList>
            <person name="Vincent A.T."/>
            <person name="Schiettekatte O."/>
            <person name="Bourhy P."/>
            <person name="Veyrier F.J."/>
            <person name="Picardeau M."/>
        </authorList>
    </citation>
    <scope>NUCLEOTIDE SEQUENCE [LARGE SCALE GENOMIC DNA]</scope>
    <source>
        <strain evidence="1">201601113</strain>
    </source>
</reference>
<proteinExistence type="predicted"/>
<sequence length="423" mass="46313">MLRIYKIFIIFISLFHIRCGYFHYQAYLEDYLSGNPTESFNSDFLGILLAVEPSSLTNKNAEDYLEVSQTQLNVIEGGNGSSYDIRLKIEPTQSVYLDISPENRMQINGSANTVRIEFTPQNWDQFQTISVNALDNSNVEGTVSAFITHSISSADVAFSNISTYSLRVDISDNDSAEIFISKTTSNGAEGGATGQYNISLTGQPISDVIVTLTPNNQIQVNGSSSPIDLTFTNSNWTQAQTVTISAIDDSVVEGPHNGLVTHSIVSDDLRYSNFTLSDHTFKISDNDPPTNYSQLSIQSTNVTAFTMGGQGNYWVGNPGQTIPFTLSFQITSSCNVNCSVPFLVGIYSSSRLGTTPDSRACQQYSDIGPYPKNIGFNNSLKSPSEPGIYMITLYRNTHGQCSSMITDYSTQGFYIGVLEVIGN</sequence>
<dbReference type="RefSeq" id="WP_135758471.1">
    <property type="nucleotide sequence ID" value="NZ_RQHS01000026.1"/>
</dbReference>
<gene>
    <name evidence="1" type="ORF">EHR06_19055</name>
</gene>
<name>A0A4Z1AEW8_9LEPT</name>
<protein>
    <submittedName>
        <fullName evidence="1">Uncharacterized protein</fullName>
    </submittedName>
</protein>
<accession>A0A4Z1AEW8</accession>
<dbReference type="Proteomes" id="UP000297241">
    <property type="component" value="Unassembled WGS sequence"/>
</dbReference>
<organism evidence="1 2">
    <name type="scientific">Leptospira dzoumogneensis</name>
    <dbReference type="NCBI Taxonomy" id="2484904"/>
    <lineage>
        <taxon>Bacteria</taxon>
        <taxon>Pseudomonadati</taxon>
        <taxon>Spirochaetota</taxon>
        <taxon>Spirochaetia</taxon>
        <taxon>Leptospirales</taxon>
        <taxon>Leptospiraceae</taxon>
        <taxon>Leptospira</taxon>
    </lineage>
</organism>
<keyword evidence="2" id="KW-1185">Reference proteome</keyword>
<dbReference type="OrthoDB" id="310536at2"/>
<comment type="caution">
    <text evidence="1">The sequence shown here is derived from an EMBL/GenBank/DDBJ whole genome shotgun (WGS) entry which is preliminary data.</text>
</comment>
<dbReference type="EMBL" id="RQHS01000026">
    <property type="protein sequence ID" value="TGM95205.1"/>
    <property type="molecule type" value="Genomic_DNA"/>
</dbReference>